<dbReference type="Gene3D" id="3.30.70.1450">
    <property type="entry name" value="Regulator of K+ conductance, C-terminal domain"/>
    <property type="match status" value="1"/>
</dbReference>
<feature type="compositionally biased region" description="Basic and acidic residues" evidence="1">
    <location>
        <begin position="642"/>
        <end position="652"/>
    </location>
</feature>
<protein>
    <submittedName>
        <fullName evidence="4">TrkA C-terminal domain-containing protein</fullName>
    </submittedName>
</protein>
<evidence type="ECO:0000259" key="3">
    <source>
        <dbReference type="PROSITE" id="PS51202"/>
    </source>
</evidence>
<dbReference type="SUPFAM" id="SSF116726">
    <property type="entry name" value="TrkA C-terminal domain-like"/>
    <property type="match status" value="1"/>
</dbReference>
<feature type="compositionally biased region" description="Acidic residues" evidence="1">
    <location>
        <begin position="494"/>
        <end position="503"/>
    </location>
</feature>
<dbReference type="InterPro" id="IPR058603">
    <property type="entry name" value="DUF8167_2nd"/>
</dbReference>
<evidence type="ECO:0000313" key="4">
    <source>
        <dbReference type="EMBL" id="MFC7141201.1"/>
    </source>
</evidence>
<dbReference type="Pfam" id="PF26502">
    <property type="entry name" value="DUF8167_2nd"/>
    <property type="match status" value="1"/>
</dbReference>
<keyword evidence="2" id="KW-0812">Transmembrane</keyword>
<feature type="compositionally biased region" description="Basic and acidic residues" evidence="1">
    <location>
        <begin position="433"/>
        <end position="449"/>
    </location>
</feature>
<keyword evidence="2" id="KW-0472">Membrane</keyword>
<dbReference type="Pfam" id="PF02080">
    <property type="entry name" value="TrkA_C"/>
    <property type="match status" value="1"/>
</dbReference>
<proteinExistence type="predicted"/>
<evidence type="ECO:0000256" key="1">
    <source>
        <dbReference type="SAM" id="MobiDB-lite"/>
    </source>
</evidence>
<dbReference type="GeneID" id="78821510"/>
<dbReference type="AlphaFoldDB" id="A0ABD5Y4F9"/>
<dbReference type="Proteomes" id="UP001596432">
    <property type="component" value="Unassembled WGS sequence"/>
</dbReference>
<dbReference type="InterPro" id="IPR058480">
    <property type="entry name" value="DUF8167_N"/>
</dbReference>
<dbReference type="InterPro" id="IPR058604">
    <property type="entry name" value="DUF8167_3rd"/>
</dbReference>
<dbReference type="PROSITE" id="PS51202">
    <property type="entry name" value="RCK_C"/>
    <property type="match status" value="1"/>
</dbReference>
<dbReference type="Pfam" id="PF26501">
    <property type="entry name" value="DUF8167"/>
    <property type="match status" value="1"/>
</dbReference>
<comment type="caution">
    <text evidence="4">The sequence shown here is derived from an EMBL/GenBank/DDBJ whole genome shotgun (WGS) entry which is preliminary data.</text>
</comment>
<reference evidence="4 5" key="1">
    <citation type="journal article" date="2019" name="Int. J. Syst. Evol. Microbiol.">
        <title>The Global Catalogue of Microorganisms (GCM) 10K type strain sequencing project: providing services to taxonomists for standard genome sequencing and annotation.</title>
        <authorList>
            <consortium name="The Broad Institute Genomics Platform"/>
            <consortium name="The Broad Institute Genome Sequencing Center for Infectious Disease"/>
            <person name="Wu L."/>
            <person name="Ma J."/>
        </authorList>
    </citation>
    <scope>NUCLEOTIDE SEQUENCE [LARGE SCALE GENOMIC DNA]</scope>
    <source>
        <strain evidence="4 5">XZYJT29</strain>
    </source>
</reference>
<organism evidence="4 5">
    <name type="scientific">Halosimplex aquaticum</name>
    <dbReference type="NCBI Taxonomy" id="3026162"/>
    <lineage>
        <taxon>Archaea</taxon>
        <taxon>Methanobacteriati</taxon>
        <taxon>Methanobacteriota</taxon>
        <taxon>Stenosarchaea group</taxon>
        <taxon>Halobacteria</taxon>
        <taxon>Halobacteriales</taxon>
        <taxon>Haloarculaceae</taxon>
        <taxon>Halosimplex</taxon>
    </lineage>
</organism>
<feature type="compositionally biased region" description="Acidic residues" evidence="1">
    <location>
        <begin position="550"/>
        <end position="634"/>
    </location>
</feature>
<sequence length="652" mass="67023">MSATVELASGHGVAALTAVAQNRPLTERALIGAAQILGLSLIAAGVAAVVALLYRWYVRERVPGGLPTLFGLSAVVPLLRTQKVLQELITPTGNGDPIDAATALSHIVTVAVWLLATRIGTGIGDRIGSDLTVATGERAVEAEVGRLVQAVGRVITVELPEEVEDVVGYDPVPDQTKDDLAGKTFVFPRRLTVEELRDRLVTRLKADYAVGHVDIELADDGTVEFLAVGSRAAGIGPTLPPETSAVAVQADPAFAASAGDLVQVWGTDPFERVLTAEVRGTVDDVVTLAVDAADTRKLDAETRYKLVTMPVESRPDREFASVLRAADETMAAVTVADGSPLVGQPVGAIDVTVVAIRPREGPVEPLPARDRILTADDALYLVAAPEAIRKVEQAASSAVGGPTADPTVPTAGSGAELAPDEQVDATTPVAGESPDRDGATRAVDDRESAPDGSADLPADGAPGSGTATAPAESADAPFEPADSTDVGAPSEPSESADVDDLSDADAPGIRTLEADQPDGNGERAAAATDDSAPASGSGDDPSDGEPTREDLDDLAGVDVDDLTGTDVAVDADGEPDEQPNESADGADVDDPVDEPTVDEPAVDESAADDPTDDEEFGEADDADGEEFDSDDSGDDGGWTVAVDERRDADADR</sequence>
<feature type="region of interest" description="Disordered" evidence="1">
    <location>
        <begin position="395"/>
        <end position="652"/>
    </location>
</feature>
<feature type="transmembrane region" description="Helical" evidence="2">
    <location>
        <begin position="29"/>
        <end position="54"/>
    </location>
</feature>
<evidence type="ECO:0000256" key="2">
    <source>
        <dbReference type="SAM" id="Phobius"/>
    </source>
</evidence>
<dbReference type="Pfam" id="PF26503">
    <property type="entry name" value="DUF8167_3rd"/>
    <property type="match status" value="1"/>
</dbReference>
<dbReference type="EMBL" id="JBHTAS010000001">
    <property type="protein sequence ID" value="MFC7141201.1"/>
    <property type="molecule type" value="Genomic_DNA"/>
</dbReference>
<gene>
    <name evidence="4" type="ORF">ACFQMA_15355</name>
</gene>
<accession>A0ABD5Y4F9</accession>
<dbReference type="RefSeq" id="WP_274322289.1">
    <property type="nucleotide sequence ID" value="NZ_CP118158.1"/>
</dbReference>
<evidence type="ECO:0000313" key="5">
    <source>
        <dbReference type="Proteomes" id="UP001596432"/>
    </source>
</evidence>
<keyword evidence="2" id="KW-1133">Transmembrane helix</keyword>
<keyword evidence="5" id="KW-1185">Reference proteome</keyword>
<feature type="compositionally biased region" description="Low complexity" evidence="1">
    <location>
        <begin position="457"/>
        <end position="471"/>
    </location>
</feature>
<name>A0ABD5Y4F9_9EURY</name>
<dbReference type="InterPro" id="IPR006037">
    <property type="entry name" value="RCK_C"/>
</dbReference>
<feature type="compositionally biased region" description="Low complexity" evidence="1">
    <location>
        <begin position="524"/>
        <end position="539"/>
    </location>
</feature>
<dbReference type="InterPro" id="IPR036721">
    <property type="entry name" value="RCK_C_sf"/>
</dbReference>
<feature type="domain" description="RCK C-terminal" evidence="3">
    <location>
        <begin position="317"/>
        <end position="397"/>
    </location>
</feature>